<dbReference type="EMBL" id="JACGCM010001428">
    <property type="protein sequence ID" value="KAF6155139.1"/>
    <property type="molecule type" value="Genomic_DNA"/>
</dbReference>
<feature type="transmembrane region" description="Helical" evidence="2">
    <location>
        <begin position="79"/>
        <end position="100"/>
    </location>
</feature>
<proteinExistence type="predicted"/>
<comment type="caution">
    <text evidence="3">The sequence shown here is derived from an EMBL/GenBank/DDBJ whole genome shotgun (WGS) entry which is preliminary data.</text>
</comment>
<evidence type="ECO:0000313" key="3">
    <source>
        <dbReference type="EMBL" id="KAF6155139.1"/>
    </source>
</evidence>
<keyword evidence="2" id="KW-0812">Transmembrane</keyword>
<evidence type="ECO:0000256" key="2">
    <source>
        <dbReference type="SAM" id="Phobius"/>
    </source>
</evidence>
<protein>
    <recommendedName>
        <fullName evidence="5">Calpain-type cysteine protease DEK1</fullName>
    </recommendedName>
</protein>
<feature type="compositionally biased region" description="Low complexity" evidence="1">
    <location>
        <begin position="155"/>
        <end position="172"/>
    </location>
</feature>
<evidence type="ECO:0000256" key="1">
    <source>
        <dbReference type="SAM" id="MobiDB-lite"/>
    </source>
</evidence>
<evidence type="ECO:0000313" key="4">
    <source>
        <dbReference type="Proteomes" id="UP000541444"/>
    </source>
</evidence>
<reference evidence="3 4" key="1">
    <citation type="journal article" date="2020" name="IScience">
        <title>Genome Sequencing of the Endangered Kingdonia uniflora (Circaeasteraceae, Ranunculales) Reveals Potential Mechanisms of Evolutionary Specialization.</title>
        <authorList>
            <person name="Sun Y."/>
            <person name="Deng T."/>
            <person name="Zhang A."/>
            <person name="Moore M.J."/>
            <person name="Landis J.B."/>
            <person name="Lin N."/>
            <person name="Zhang H."/>
            <person name="Zhang X."/>
            <person name="Huang J."/>
            <person name="Zhang X."/>
            <person name="Sun H."/>
            <person name="Wang H."/>
        </authorList>
    </citation>
    <scope>NUCLEOTIDE SEQUENCE [LARGE SCALE GENOMIC DNA]</scope>
    <source>
        <strain evidence="3">TB1705</strain>
        <tissue evidence="3">Leaf</tissue>
    </source>
</reference>
<feature type="region of interest" description="Disordered" evidence="1">
    <location>
        <begin position="690"/>
        <end position="761"/>
    </location>
</feature>
<feature type="transmembrane region" description="Helical" evidence="2">
    <location>
        <begin position="106"/>
        <end position="124"/>
    </location>
</feature>
<sequence>MVASYLVYNIVLVQDVTMALHLGLLYLGSLVVLLVYSILYGLTAKESRWLGAVTSGAVIVLDWNMGVCLFGFELLKSRVAALFVAGTSRVFLISFGVHYWYLGHCISYAVVASVLLGAAVTRYLSVTNPLAARRDALQSTVIRLREGFRRKGQNSSSSSSEGCGSSMKRSSSAEAGHLGNGIEAICKSAAHGTGEVSSHEGINSDKSIDSGRPSFVFRSSSCRSIVQETELGAVLADKHIDTSSSFLVSCSGSLETQGPESGIYQQSLDSNLAQVFQESLNNPRVTSMLKRKTRHGDLELTNLLEDKGLDPNFAVMLKEKGLDPTILALLQRGSLDADRDHRDNTDAAIIVDSNSSENVMPNQISLSEELRRRGLETWLEISRTVLHRIAGTPERAWVLFFFIFVVETVVVAVFRPKTIVVMNGTHQQFEFGCSVLLLSPVVCSIMAFLRSLQSEEMSMTSRPRKGFRRFRLLLVEDELIPTHPDDVHGSAEIAIKGSRDAILDGFPKEELDAEGNWHFPNVIPRRPLRRILAETMVFPVLFQNGELMCRSDRKNAIMLLCSSEDVLRRVSTKGDGSNDVGNVFVKHGVDQMRLPSAAGRPDESKPSGLEEVLGFPALNSSRDAGNDVLEVEALRPVKGKGRAKVFFARRVFFDMEEVMDELVVPVRTILAEQDARFAKDNRPVVRTYDRQVADRGVRKSGAPGDGNDGSVKALLDQIRTPPLIRPSEGDPRVPQVANDNPRDGDRASQVSNGSPVGTPVRGLGLDKRINTIWRGGEDGKVNLVGPCKPESTSKLMRGVNRERVSHAQGIEFSESVRVRGFGFRKKNNVRVEVVIMNKEFSKGRLFSRRGQSLTTEGRCRARFRGLDIWGSCVIGQMSACCGGSLESVPGFVKHVT</sequence>
<feature type="transmembrane region" description="Helical" evidence="2">
    <location>
        <begin position="49"/>
        <end position="72"/>
    </location>
</feature>
<name>A0A7J7MJR3_9MAGN</name>
<keyword evidence="4" id="KW-1185">Reference proteome</keyword>
<feature type="transmembrane region" description="Helical" evidence="2">
    <location>
        <begin position="396"/>
        <end position="414"/>
    </location>
</feature>
<feature type="region of interest" description="Disordered" evidence="1">
    <location>
        <begin position="149"/>
        <end position="174"/>
    </location>
</feature>
<keyword evidence="2" id="KW-1133">Transmembrane helix</keyword>
<dbReference type="AlphaFoldDB" id="A0A7J7MJR3"/>
<gene>
    <name evidence="3" type="ORF">GIB67_019665</name>
</gene>
<feature type="transmembrane region" description="Helical" evidence="2">
    <location>
        <begin position="24"/>
        <end position="43"/>
    </location>
</feature>
<dbReference type="PANTHER" id="PTHR31358">
    <property type="entry name" value="PROTEIN WVD2-LIKE 4"/>
    <property type="match status" value="1"/>
</dbReference>
<accession>A0A7J7MJR3</accession>
<dbReference type="OrthoDB" id="424753at2759"/>
<organism evidence="3 4">
    <name type="scientific">Kingdonia uniflora</name>
    <dbReference type="NCBI Taxonomy" id="39325"/>
    <lineage>
        <taxon>Eukaryota</taxon>
        <taxon>Viridiplantae</taxon>
        <taxon>Streptophyta</taxon>
        <taxon>Embryophyta</taxon>
        <taxon>Tracheophyta</taxon>
        <taxon>Spermatophyta</taxon>
        <taxon>Magnoliopsida</taxon>
        <taxon>Ranunculales</taxon>
        <taxon>Circaeasteraceae</taxon>
        <taxon>Kingdonia</taxon>
    </lineage>
</organism>
<dbReference type="GO" id="GO:0008017">
    <property type="term" value="F:microtubule binding"/>
    <property type="evidence" value="ECO:0007669"/>
    <property type="project" value="InterPro"/>
</dbReference>
<keyword evidence="2" id="KW-0472">Membrane</keyword>
<dbReference type="PANTHER" id="PTHR31358:SF44">
    <property type="entry name" value="ASPARTATE CARBAMOYLTRANSFERASE, CHLOROPLASTIC"/>
    <property type="match status" value="1"/>
</dbReference>
<dbReference type="InterPro" id="IPR044833">
    <property type="entry name" value="WDL5/6"/>
</dbReference>
<evidence type="ECO:0008006" key="5">
    <source>
        <dbReference type="Google" id="ProtNLM"/>
    </source>
</evidence>
<dbReference type="Proteomes" id="UP000541444">
    <property type="component" value="Unassembled WGS sequence"/>
</dbReference>